<comment type="caution">
    <text evidence="2">The sequence shown here is derived from an EMBL/GenBank/DDBJ whole genome shotgun (WGS) entry which is preliminary data.</text>
</comment>
<dbReference type="Proteomes" id="UP000177230">
    <property type="component" value="Unassembled WGS sequence"/>
</dbReference>
<accession>A0A1F5RBY5</accession>
<dbReference type="AlphaFoldDB" id="A0A1F5RBY5"/>
<proteinExistence type="predicted"/>
<dbReference type="InterPro" id="IPR045504">
    <property type="entry name" value="DUF6487"/>
</dbReference>
<dbReference type="Pfam" id="PF20097">
    <property type="entry name" value="DUF6487"/>
    <property type="match status" value="1"/>
</dbReference>
<sequence length="69" mass="7867">MKCPYCTAEMVRGYIYGDRYKLKWLPEEKSLLLGLWAIGSIKLGEFAGFGRPKVGANMCQACRKFIIDM</sequence>
<protein>
    <recommendedName>
        <fullName evidence="1">DUF6487 domain-containing protein</fullName>
    </recommendedName>
</protein>
<evidence type="ECO:0000313" key="3">
    <source>
        <dbReference type="Proteomes" id="UP000177230"/>
    </source>
</evidence>
<dbReference type="EMBL" id="MFFM01000034">
    <property type="protein sequence ID" value="OGF11966.1"/>
    <property type="molecule type" value="Genomic_DNA"/>
</dbReference>
<evidence type="ECO:0000313" key="2">
    <source>
        <dbReference type="EMBL" id="OGF11966.1"/>
    </source>
</evidence>
<name>A0A1F5RBY5_9BACT</name>
<reference evidence="2 3" key="1">
    <citation type="journal article" date="2016" name="Nat. Commun.">
        <title>Thousands of microbial genomes shed light on interconnected biogeochemical processes in an aquifer system.</title>
        <authorList>
            <person name="Anantharaman K."/>
            <person name="Brown C.T."/>
            <person name="Hug L.A."/>
            <person name="Sharon I."/>
            <person name="Castelle C.J."/>
            <person name="Probst A.J."/>
            <person name="Thomas B.C."/>
            <person name="Singh A."/>
            <person name="Wilkins M.J."/>
            <person name="Karaoz U."/>
            <person name="Brodie E.L."/>
            <person name="Williams K.H."/>
            <person name="Hubbard S.S."/>
            <person name="Banfield J.F."/>
        </authorList>
    </citation>
    <scope>NUCLEOTIDE SEQUENCE [LARGE SCALE GENOMIC DNA]</scope>
</reference>
<gene>
    <name evidence="2" type="ORF">A2024_02970</name>
</gene>
<evidence type="ECO:0000259" key="1">
    <source>
        <dbReference type="Pfam" id="PF20097"/>
    </source>
</evidence>
<organism evidence="2 3">
    <name type="scientific">Candidatus Edwardsbacteria bacterium GWF2_54_11</name>
    <dbReference type="NCBI Taxonomy" id="1817851"/>
    <lineage>
        <taxon>Bacteria</taxon>
        <taxon>Candidatus Edwardsiibacteriota</taxon>
    </lineage>
</organism>
<feature type="domain" description="DUF6487" evidence="1">
    <location>
        <begin position="3"/>
        <end position="69"/>
    </location>
</feature>